<proteinExistence type="inferred from homology"/>
<dbReference type="PANTHER" id="PTHR42759">
    <property type="entry name" value="MOXR FAMILY PROTEIN"/>
    <property type="match status" value="1"/>
</dbReference>
<name>A0A518KE80_9BACT</name>
<dbReference type="PANTHER" id="PTHR42759:SF1">
    <property type="entry name" value="MAGNESIUM-CHELATASE SUBUNIT CHLD"/>
    <property type="match status" value="1"/>
</dbReference>
<evidence type="ECO:0000256" key="1">
    <source>
        <dbReference type="ARBA" id="ARBA00022741"/>
    </source>
</evidence>
<dbReference type="Pfam" id="PF07726">
    <property type="entry name" value="AAA_3"/>
    <property type="match status" value="1"/>
</dbReference>
<keyword evidence="1" id="KW-0547">Nucleotide-binding</keyword>
<evidence type="ECO:0000259" key="5">
    <source>
        <dbReference type="Pfam" id="PF07726"/>
    </source>
</evidence>
<dbReference type="FunFam" id="3.40.50.300:FF:000640">
    <property type="entry name" value="MoxR family ATPase"/>
    <property type="match status" value="1"/>
</dbReference>
<evidence type="ECO:0000256" key="4">
    <source>
        <dbReference type="SAM" id="MobiDB-lite"/>
    </source>
</evidence>
<gene>
    <name evidence="7" type="ORF">Spa11_43220</name>
</gene>
<dbReference type="KEGG" id="bmei:Spa11_43220"/>
<evidence type="ECO:0000259" key="6">
    <source>
        <dbReference type="Pfam" id="PF17863"/>
    </source>
</evidence>
<dbReference type="SUPFAM" id="SSF52540">
    <property type="entry name" value="P-loop containing nucleoside triphosphate hydrolases"/>
    <property type="match status" value="1"/>
</dbReference>
<dbReference type="InterPro" id="IPR027417">
    <property type="entry name" value="P-loop_NTPase"/>
</dbReference>
<dbReference type="AlphaFoldDB" id="A0A518KE80"/>
<feature type="region of interest" description="Disordered" evidence="4">
    <location>
        <begin position="1"/>
        <end position="23"/>
    </location>
</feature>
<protein>
    <submittedName>
        <fullName evidence="7">ATPase family associated with various cellular activities (AAA)</fullName>
    </submittedName>
</protein>
<evidence type="ECO:0000313" key="8">
    <source>
        <dbReference type="Proteomes" id="UP000316426"/>
    </source>
</evidence>
<dbReference type="Proteomes" id="UP000316426">
    <property type="component" value="Chromosome"/>
</dbReference>
<dbReference type="PIRSF" id="PIRSF002849">
    <property type="entry name" value="AAA_ATPase_chaperone_MoxR_prd"/>
    <property type="match status" value="1"/>
</dbReference>
<feature type="domain" description="ChlI/MoxR AAA lid" evidence="6">
    <location>
        <begin position="277"/>
        <end position="344"/>
    </location>
</feature>
<reference evidence="7 8" key="1">
    <citation type="submission" date="2019-02" db="EMBL/GenBank/DDBJ databases">
        <title>Deep-cultivation of Planctomycetes and their phenomic and genomic characterization uncovers novel biology.</title>
        <authorList>
            <person name="Wiegand S."/>
            <person name="Jogler M."/>
            <person name="Boedeker C."/>
            <person name="Pinto D."/>
            <person name="Vollmers J."/>
            <person name="Rivas-Marin E."/>
            <person name="Kohn T."/>
            <person name="Peeters S.H."/>
            <person name="Heuer A."/>
            <person name="Rast P."/>
            <person name="Oberbeckmann S."/>
            <person name="Bunk B."/>
            <person name="Jeske O."/>
            <person name="Meyerdierks A."/>
            <person name="Storesund J.E."/>
            <person name="Kallscheuer N."/>
            <person name="Luecker S."/>
            <person name="Lage O.M."/>
            <person name="Pohl T."/>
            <person name="Merkel B.J."/>
            <person name="Hornburger P."/>
            <person name="Mueller R.-W."/>
            <person name="Bruemmer F."/>
            <person name="Labrenz M."/>
            <person name="Spormann A.M."/>
            <person name="Op den Camp H."/>
            <person name="Overmann J."/>
            <person name="Amann R."/>
            <person name="Jetten M.S.M."/>
            <person name="Mascher T."/>
            <person name="Medema M.H."/>
            <person name="Devos D.P."/>
            <person name="Kaster A.-K."/>
            <person name="Ovreas L."/>
            <person name="Rohde M."/>
            <person name="Galperin M.Y."/>
            <person name="Jogler C."/>
        </authorList>
    </citation>
    <scope>NUCLEOTIDE SEQUENCE [LARGE SCALE GENOMIC DNA]</scope>
    <source>
        <strain evidence="7 8">Spa11</strain>
    </source>
</reference>
<dbReference type="InterPro" id="IPR050764">
    <property type="entry name" value="CbbQ/NirQ/NorQ/GpvN"/>
</dbReference>
<feature type="domain" description="ATPase AAA-3" evidence="5">
    <location>
        <begin position="69"/>
        <end position="202"/>
    </location>
</feature>
<dbReference type="Gene3D" id="1.10.8.80">
    <property type="entry name" value="Magnesium chelatase subunit I, C-Terminal domain"/>
    <property type="match status" value="1"/>
</dbReference>
<dbReference type="GO" id="GO:0005524">
    <property type="term" value="F:ATP binding"/>
    <property type="evidence" value="ECO:0007669"/>
    <property type="project" value="UniProtKB-KW"/>
</dbReference>
<feature type="compositionally biased region" description="Polar residues" evidence="4">
    <location>
        <begin position="1"/>
        <end position="12"/>
    </location>
</feature>
<dbReference type="GO" id="GO:0016887">
    <property type="term" value="F:ATP hydrolysis activity"/>
    <property type="evidence" value="ECO:0007669"/>
    <property type="project" value="InterPro"/>
</dbReference>
<dbReference type="Gene3D" id="3.40.50.300">
    <property type="entry name" value="P-loop containing nucleotide triphosphate hydrolases"/>
    <property type="match status" value="1"/>
</dbReference>
<evidence type="ECO:0000313" key="7">
    <source>
        <dbReference type="EMBL" id="QDV76097.1"/>
    </source>
</evidence>
<comment type="similarity">
    <text evidence="3">Belongs to the MoxR family.</text>
</comment>
<dbReference type="Pfam" id="PF17863">
    <property type="entry name" value="AAA_lid_2"/>
    <property type="match status" value="1"/>
</dbReference>
<dbReference type="InterPro" id="IPR041628">
    <property type="entry name" value="ChlI/MoxR_AAA_lid"/>
</dbReference>
<dbReference type="EMBL" id="CP036349">
    <property type="protein sequence ID" value="QDV76097.1"/>
    <property type="molecule type" value="Genomic_DNA"/>
</dbReference>
<dbReference type="CDD" id="cd00009">
    <property type="entry name" value="AAA"/>
    <property type="match status" value="1"/>
</dbReference>
<evidence type="ECO:0000256" key="2">
    <source>
        <dbReference type="ARBA" id="ARBA00022840"/>
    </source>
</evidence>
<accession>A0A518KE80</accession>
<keyword evidence="2" id="KW-0067">ATP-binding</keyword>
<evidence type="ECO:0000256" key="3">
    <source>
        <dbReference type="ARBA" id="ARBA00061607"/>
    </source>
</evidence>
<sequence length="358" mass="39489">MSTADPTTSPGPASQGGPVSQAGKTRNLGDVLQEFAQHRWVMQQELQKVIVGQDEVIEQVFAAIFTRGHCLLEGVPGLAKTLMVSTLARILDLGFKRIQFTPDLMPSDITGTNVLDEDEHGRRSFRFVEGPLFTNILLADEINRTPPKTQAALLQAMQEREVTVGQTTYELPNPFFTIATQNPIEQEGTYPLPEAQLDRFMFNIKVDYPTKDEEEKILTATTRGEKPEVNKVLSAKAILNVQRLVTSVAVSEYVIKYAAALVRATRPKDDSAPDFVKELVDWGAGPRAGQFLIQGGKAIAAMDGRFSVAVEDIQKIALPVLRHRVAANFQAQAEGMTTEDIIARLLKHVPQPEIPKFS</sequence>
<organism evidence="7 8">
    <name type="scientific">Botrimarina mediterranea</name>
    <dbReference type="NCBI Taxonomy" id="2528022"/>
    <lineage>
        <taxon>Bacteria</taxon>
        <taxon>Pseudomonadati</taxon>
        <taxon>Planctomycetota</taxon>
        <taxon>Planctomycetia</taxon>
        <taxon>Pirellulales</taxon>
        <taxon>Lacipirellulaceae</taxon>
        <taxon>Botrimarina</taxon>
    </lineage>
</organism>
<dbReference type="InterPro" id="IPR011703">
    <property type="entry name" value="ATPase_AAA-3"/>
</dbReference>
<keyword evidence="8" id="KW-1185">Reference proteome</keyword>